<dbReference type="SUPFAM" id="SSF49265">
    <property type="entry name" value="Fibronectin type III"/>
    <property type="match status" value="1"/>
</dbReference>
<comment type="caution">
    <text evidence="4">The sequence shown here is derived from an EMBL/GenBank/DDBJ whole genome shotgun (WGS) entry which is preliminary data.</text>
</comment>
<sequence length="430" mass="47945">MARVTCVIILLVAIVTFVQSIDFPWLNDNDVKVINRTDTSVVLTWQLPKDISLIRMKKYLLFVKYKRLGYSARTIEAHHADPDCSLLLSHCHLRNLVPGQAYSATITIHDPVNGTTLGRAEDLPFATLNMPDEEKDLVWWLVYAAAPAVLLILLVLAIVCIARCCRCCCWRKKKKSIKMMSKPSTEGEPKKDKSGTTSPDSSSLDRKHSLQTRQWVKDTLATIDLDPESSTYDHAEASVVTYDIPGDYTRSTFPMHTAGNSKRNHSYLEVVEDPPRPQSASGSQSRSKPASTEPATKIKGKKLKKNGSNPSLPKASVDLSSPANGQDVNTSPPKPCKMKPPKDRLQKTANLPYCKRESKAQSSPTQGTPPASPLFELQQKLEGKLQLQQQQQQQQQQLFDGQATLETHHYANTNDLNQLKGNARKMFPML</sequence>
<dbReference type="InterPro" id="IPR003961">
    <property type="entry name" value="FN3_dom"/>
</dbReference>
<dbReference type="EMBL" id="BMAT01010226">
    <property type="protein sequence ID" value="GFS22839.1"/>
    <property type="molecule type" value="Genomic_DNA"/>
</dbReference>
<dbReference type="AlphaFoldDB" id="A0AAV4JL61"/>
<evidence type="ECO:0000256" key="1">
    <source>
        <dbReference type="SAM" id="MobiDB-lite"/>
    </source>
</evidence>
<feature type="region of interest" description="Disordered" evidence="1">
    <location>
        <begin position="271"/>
        <end position="344"/>
    </location>
</feature>
<proteinExistence type="predicted"/>
<keyword evidence="3" id="KW-0732">Signal</keyword>
<evidence type="ECO:0008006" key="6">
    <source>
        <dbReference type="Google" id="ProtNLM"/>
    </source>
</evidence>
<keyword evidence="5" id="KW-1185">Reference proteome</keyword>
<gene>
    <name evidence="4" type="ORF">ElyMa_005119300</name>
</gene>
<evidence type="ECO:0000313" key="5">
    <source>
        <dbReference type="Proteomes" id="UP000762676"/>
    </source>
</evidence>
<name>A0AAV4JL61_9GAST</name>
<protein>
    <recommendedName>
        <fullName evidence="6">Fibronectin type-III domain-containing protein</fullName>
    </recommendedName>
</protein>
<feature type="signal peptide" evidence="3">
    <location>
        <begin position="1"/>
        <end position="20"/>
    </location>
</feature>
<accession>A0AAV4JL61</accession>
<dbReference type="Proteomes" id="UP000762676">
    <property type="component" value="Unassembled WGS sequence"/>
</dbReference>
<feature type="transmembrane region" description="Helical" evidence="2">
    <location>
        <begin position="137"/>
        <end position="165"/>
    </location>
</feature>
<dbReference type="CDD" id="cd00063">
    <property type="entry name" value="FN3"/>
    <property type="match status" value="1"/>
</dbReference>
<organism evidence="4 5">
    <name type="scientific">Elysia marginata</name>
    <dbReference type="NCBI Taxonomy" id="1093978"/>
    <lineage>
        <taxon>Eukaryota</taxon>
        <taxon>Metazoa</taxon>
        <taxon>Spiralia</taxon>
        <taxon>Lophotrochozoa</taxon>
        <taxon>Mollusca</taxon>
        <taxon>Gastropoda</taxon>
        <taxon>Heterobranchia</taxon>
        <taxon>Euthyneura</taxon>
        <taxon>Panpulmonata</taxon>
        <taxon>Sacoglossa</taxon>
        <taxon>Placobranchoidea</taxon>
        <taxon>Plakobranchidae</taxon>
        <taxon>Elysia</taxon>
    </lineage>
</organism>
<evidence type="ECO:0000256" key="2">
    <source>
        <dbReference type="SAM" id="Phobius"/>
    </source>
</evidence>
<feature type="region of interest" description="Disordered" evidence="1">
    <location>
        <begin position="180"/>
        <end position="210"/>
    </location>
</feature>
<keyword evidence="2" id="KW-0472">Membrane</keyword>
<feature type="chain" id="PRO_5043910040" description="Fibronectin type-III domain-containing protein" evidence="3">
    <location>
        <begin position="21"/>
        <end position="430"/>
    </location>
</feature>
<feature type="compositionally biased region" description="Polar residues" evidence="1">
    <location>
        <begin position="318"/>
        <end position="331"/>
    </location>
</feature>
<evidence type="ECO:0000313" key="4">
    <source>
        <dbReference type="EMBL" id="GFS22839.1"/>
    </source>
</evidence>
<keyword evidence="2" id="KW-1133">Transmembrane helix</keyword>
<evidence type="ECO:0000256" key="3">
    <source>
        <dbReference type="SAM" id="SignalP"/>
    </source>
</evidence>
<feature type="compositionally biased region" description="Basic and acidic residues" evidence="1">
    <location>
        <begin position="185"/>
        <end position="194"/>
    </location>
</feature>
<feature type="compositionally biased region" description="Polar residues" evidence="1">
    <location>
        <begin position="278"/>
        <end position="294"/>
    </location>
</feature>
<keyword evidence="2" id="KW-0812">Transmembrane</keyword>
<dbReference type="InterPro" id="IPR036116">
    <property type="entry name" value="FN3_sf"/>
</dbReference>
<reference evidence="4 5" key="1">
    <citation type="journal article" date="2021" name="Elife">
        <title>Chloroplast acquisition without the gene transfer in kleptoplastic sea slugs, Plakobranchus ocellatus.</title>
        <authorList>
            <person name="Maeda T."/>
            <person name="Takahashi S."/>
            <person name="Yoshida T."/>
            <person name="Shimamura S."/>
            <person name="Takaki Y."/>
            <person name="Nagai Y."/>
            <person name="Toyoda A."/>
            <person name="Suzuki Y."/>
            <person name="Arimoto A."/>
            <person name="Ishii H."/>
            <person name="Satoh N."/>
            <person name="Nishiyama T."/>
            <person name="Hasebe M."/>
            <person name="Maruyama T."/>
            <person name="Minagawa J."/>
            <person name="Obokata J."/>
            <person name="Shigenobu S."/>
        </authorList>
    </citation>
    <scope>NUCLEOTIDE SEQUENCE [LARGE SCALE GENOMIC DNA]</scope>
</reference>